<dbReference type="Pfam" id="PF20151">
    <property type="entry name" value="DUF6533"/>
    <property type="match status" value="1"/>
</dbReference>
<gene>
    <name evidence="3" type="ORF">SCHPADRAFT_927413</name>
</gene>
<dbReference type="AlphaFoldDB" id="A0A0H2RSZ5"/>
<feature type="transmembrane region" description="Helical" evidence="1">
    <location>
        <begin position="149"/>
        <end position="170"/>
    </location>
</feature>
<feature type="transmembrane region" description="Helical" evidence="1">
    <location>
        <begin position="214"/>
        <end position="232"/>
    </location>
</feature>
<dbReference type="InterPro" id="IPR045340">
    <property type="entry name" value="DUF6533"/>
</dbReference>
<evidence type="ECO:0000313" key="3">
    <source>
        <dbReference type="EMBL" id="KLO15140.1"/>
    </source>
</evidence>
<reference evidence="3 4" key="1">
    <citation type="submission" date="2015-04" db="EMBL/GenBank/DDBJ databases">
        <title>Complete genome sequence of Schizopora paradoxa KUC8140, a cosmopolitan wood degrader in East Asia.</title>
        <authorList>
            <consortium name="DOE Joint Genome Institute"/>
            <person name="Min B."/>
            <person name="Park H."/>
            <person name="Jang Y."/>
            <person name="Kim J.-J."/>
            <person name="Kim K.H."/>
            <person name="Pangilinan J."/>
            <person name="Lipzen A."/>
            <person name="Riley R."/>
            <person name="Grigoriev I.V."/>
            <person name="Spatafora J.W."/>
            <person name="Choi I.-G."/>
        </authorList>
    </citation>
    <scope>NUCLEOTIDE SEQUENCE [LARGE SCALE GENOMIC DNA]</scope>
    <source>
        <strain evidence="3 4">KUC8140</strain>
    </source>
</reference>
<keyword evidence="1" id="KW-0472">Membrane</keyword>
<protein>
    <recommendedName>
        <fullName evidence="2">DUF6533 domain-containing protein</fullName>
    </recommendedName>
</protein>
<feature type="transmembrane region" description="Helical" evidence="1">
    <location>
        <begin position="80"/>
        <end position="100"/>
    </location>
</feature>
<dbReference type="EMBL" id="KQ085934">
    <property type="protein sequence ID" value="KLO15140.1"/>
    <property type="molecule type" value="Genomic_DNA"/>
</dbReference>
<organism evidence="3 4">
    <name type="scientific">Schizopora paradoxa</name>
    <dbReference type="NCBI Taxonomy" id="27342"/>
    <lineage>
        <taxon>Eukaryota</taxon>
        <taxon>Fungi</taxon>
        <taxon>Dikarya</taxon>
        <taxon>Basidiomycota</taxon>
        <taxon>Agaricomycotina</taxon>
        <taxon>Agaricomycetes</taxon>
        <taxon>Hymenochaetales</taxon>
        <taxon>Schizoporaceae</taxon>
        <taxon>Schizopora</taxon>
    </lineage>
</organism>
<feature type="transmembrane region" description="Helical" evidence="1">
    <location>
        <begin position="120"/>
        <end position="142"/>
    </location>
</feature>
<feature type="transmembrane region" description="Helical" evidence="1">
    <location>
        <begin position="51"/>
        <end position="68"/>
    </location>
</feature>
<name>A0A0H2RSZ5_9AGAM</name>
<dbReference type="OrthoDB" id="3261349at2759"/>
<accession>A0A0H2RSZ5</accession>
<evidence type="ECO:0000256" key="1">
    <source>
        <dbReference type="SAM" id="Phobius"/>
    </source>
</evidence>
<proteinExistence type="predicted"/>
<evidence type="ECO:0000259" key="2">
    <source>
        <dbReference type="Pfam" id="PF20151"/>
    </source>
</evidence>
<evidence type="ECO:0000313" key="4">
    <source>
        <dbReference type="Proteomes" id="UP000053477"/>
    </source>
</evidence>
<dbReference type="Proteomes" id="UP000053477">
    <property type="component" value="Unassembled WGS sequence"/>
</dbReference>
<dbReference type="InParanoid" id="A0A0H2RSZ5"/>
<sequence>MVPKMFGVQTSVYKCLEGMVLARIRARSLHFHLLCHFLMSFIVIPTRSNQYYLLASSVVFFYDYALTLPQEYKHVWSKGFSTINALLIGLRYISIIGYLPTVALGFSPSLQKNSTWFVKIPAGIGIVTQCLVIAFLIIRLYAIFEKQHAVMYVMIPFALLSICLSMSVMAQASTLIVNEFSFSPGIISSTRLISASCLMIPDSNSSASLLRYEASYIATITFDTFVFLLSLAKIRHICHTTRWRDVRPTLAVIMLRDGFLLFAVLATSNVIHLALYLRFWDRSANDFLIAAPRYAFVVSSGTNNEMTHALSVILISRMVFNLREAGTEVYEGTIEWRSRVEQSIRRMEFNPPSAVDGPDESFE</sequence>
<feature type="transmembrane region" description="Helical" evidence="1">
    <location>
        <begin position="29"/>
        <end position="45"/>
    </location>
</feature>
<feature type="domain" description="DUF6533" evidence="2">
    <location>
        <begin position="51"/>
        <end position="96"/>
    </location>
</feature>
<feature type="transmembrane region" description="Helical" evidence="1">
    <location>
        <begin position="253"/>
        <end position="277"/>
    </location>
</feature>
<dbReference type="STRING" id="27342.A0A0H2RSZ5"/>
<keyword evidence="4" id="KW-1185">Reference proteome</keyword>
<keyword evidence="1" id="KW-0812">Transmembrane</keyword>
<keyword evidence="1" id="KW-1133">Transmembrane helix</keyword>